<evidence type="ECO:0000256" key="3">
    <source>
        <dbReference type="ARBA" id="ARBA00011245"/>
    </source>
</evidence>
<comment type="subcellular location">
    <subcellularLocation>
        <location evidence="1 12">Cytoplasm</location>
    </subcellularLocation>
</comment>
<dbReference type="GO" id="GO:0004817">
    <property type="term" value="F:cysteine-tRNA ligase activity"/>
    <property type="evidence" value="ECO:0007669"/>
    <property type="project" value="UniProtKB-UniRule"/>
</dbReference>
<keyword evidence="4 12" id="KW-0963">Cytoplasm</keyword>
<comment type="similarity">
    <text evidence="2 12">Belongs to the class-I aminoacyl-tRNA synthetase family.</text>
</comment>
<keyword evidence="7 12" id="KW-0547">Nucleotide-binding</keyword>
<dbReference type="InterPro" id="IPR032678">
    <property type="entry name" value="tRNA-synt_1_cat_dom"/>
</dbReference>
<dbReference type="GO" id="GO:0005829">
    <property type="term" value="C:cytosol"/>
    <property type="evidence" value="ECO:0007669"/>
    <property type="project" value="TreeGrafter"/>
</dbReference>
<comment type="catalytic activity">
    <reaction evidence="12">
        <text>tRNA(Cys) + L-cysteine + ATP = L-cysteinyl-tRNA(Cys) + AMP + diphosphate</text>
        <dbReference type="Rhea" id="RHEA:17773"/>
        <dbReference type="Rhea" id="RHEA-COMP:9661"/>
        <dbReference type="Rhea" id="RHEA-COMP:9679"/>
        <dbReference type="ChEBI" id="CHEBI:30616"/>
        <dbReference type="ChEBI" id="CHEBI:33019"/>
        <dbReference type="ChEBI" id="CHEBI:35235"/>
        <dbReference type="ChEBI" id="CHEBI:78442"/>
        <dbReference type="ChEBI" id="CHEBI:78517"/>
        <dbReference type="ChEBI" id="CHEBI:456215"/>
        <dbReference type="EC" id="6.1.1.16"/>
    </reaction>
</comment>
<accession>A0A7G5E8S3</accession>
<evidence type="ECO:0000256" key="10">
    <source>
        <dbReference type="ARBA" id="ARBA00022917"/>
    </source>
</evidence>
<evidence type="ECO:0000256" key="9">
    <source>
        <dbReference type="ARBA" id="ARBA00022840"/>
    </source>
</evidence>
<keyword evidence="9 12" id="KW-0067">ATP-binding</keyword>
<dbReference type="RefSeq" id="WP_182330718.1">
    <property type="nucleotide sequence ID" value="NZ_CP058555.1"/>
</dbReference>
<evidence type="ECO:0000256" key="8">
    <source>
        <dbReference type="ARBA" id="ARBA00022833"/>
    </source>
</evidence>
<proteinExistence type="inferred from homology"/>
<feature type="binding site" evidence="12">
    <location>
        <position position="286"/>
    </location>
    <ligand>
        <name>ATP</name>
        <dbReference type="ChEBI" id="CHEBI:30616"/>
    </ligand>
</feature>
<keyword evidence="5 12" id="KW-0436">Ligase</keyword>
<dbReference type="PANTHER" id="PTHR10890:SF3">
    <property type="entry name" value="CYSTEINE--TRNA LIGASE, CYTOPLASMIC"/>
    <property type="match status" value="1"/>
</dbReference>
<evidence type="ECO:0000313" key="15">
    <source>
        <dbReference type="Proteomes" id="UP000515450"/>
    </source>
</evidence>
<evidence type="ECO:0000256" key="7">
    <source>
        <dbReference type="ARBA" id="ARBA00022741"/>
    </source>
</evidence>
<evidence type="ECO:0000256" key="2">
    <source>
        <dbReference type="ARBA" id="ARBA00005594"/>
    </source>
</evidence>
<sequence length="488" mass="55674">MDHNLFLYNTLSRTKEKFEPIHPNLVGMYVCGPTVYSDVHLGNCRTFVSFDLIFRYLRHLGYKVRYVRNITDAGHLEGDRDEGDDKFAKKAKLEQLEPMEIVQKYTIGFHDVLRLFNTLPPSIEPTATGHISEQIEMIEQIIENGYAYERDGTVYFDVEKYVETYDYTILTNRKLEDMLNNTRELSGQDEKKGRLDFALWIKAKPETIMRWPAPWSVGFPGWHIECSAMSRKYLGDQFDIHGGGMDLAATHHTNEIAQSEACNHTSPAKYWMHTNMLTVNGARMSKSAGNGFLPGELFTGNHPLLNRGYSPMAVRFFMLQAHYRSTLDFSNEALDAADKGYKRLMTAISLLDKLKVSKGADSFNLAEIHRKCYAAMDDDFNSPVLIAELFEIVRVINSIYDGKAKVTAEGLEGLKVFMKEFVEDILGLRNDQTSASDHIDDVMNLVIKLRNEAKANKDFVTSDRIRDELNSIGIQLKDSKEGTLWNKI</sequence>
<organism evidence="14 15">
    <name type="scientific">Sphingobacterium paramultivorum</name>
    <dbReference type="NCBI Taxonomy" id="2886510"/>
    <lineage>
        <taxon>Bacteria</taxon>
        <taxon>Pseudomonadati</taxon>
        <taxon>Bacteroidota</taxon>
        <taxon>Sphingobacteriia</taxon>
        <taxon>Sphingobacteriales</taxon>
        <taxon>Sphingobacteriaceae</taxon>
        <taxon>Sphingobacterium</taxon>
    </lineage>
</organism>
<evidence type="ECO:0000313" key="14">
    <source>
        <dbReference type="EMBL" id="QMV70398.1"/>
    </source>
</evidence>
<evidence type="ECO:0000259" key="13">
    <source>
        <dbReference type="SMART" id="SM00840"/>
    </source>
</evidence>
<dbReference type="InterPro" id="IPR015803">
    <property type="entry name" value="Cys-tRNA-ligase"/>
</dbReference>
<comment type="subunit">
    <text evidence="3 12">Monomer.</text>
</comment>
<evidence type="ECO:0000256" key="12">
    <source>
        <dbReference type="HAMAP-Rule" id="MF_00041"/>
    </source>
</evidence>
<evidence type="ECO:0000256" key="11">
    <source>
        <dbReference type="ARBA" id="ARBA00023146"/>
    </source>
</evidence>
<dbReference type="InterPro" id="IPR015273">
    <property type="entry name" value="Cys-tRNA-synt_Ia_DALR"/>
</dbReference>
<keyword evidence="15" id="KW-1185">Reference proteome</keyword>
<evidence type="ECO:0000256" key="6">
    <source>
        <dbReference type="ARBA" id="ARBA00022723"/>
    </source>
</evidence>
<name>A0A7G5E8S3_9SPHI</name>
<keyword evidence="11 12" id="KW-0030">Aminoacyl-tRNA synthetase</keyword>
<keyword evidence="8 12" id="KW-0862">Zinc</keyword>
<dbReference type="SMART" id="SM00840">
    <property type="entry name" value="DALR_2"/>
    <property type="match status" value="1"/>
</dbReference>
<dbReference type="InterPro" id="IPR024909">
    <property type="entry name" value="Cys-tRNA/MSH_ligase"/>
</dbReference>
<dbReference type="AlphaFoldDB" id="A0A7G5E8S3"/>
<feature type="binding site" evidence="12">
    <location>
        <position position="251"/>
    </location>
    <ligand>
        <name>Zn(2+)</name>
        <dbReference type="ChEBI" id="CHEBI:29105"/>
    </ligand>
</feature>
<protein>
    <recommendedName>
        <fullName evidence="12">Cysteine--tRNA ligase</fullName>
        <ecNumber evidence="12">6.1.1.16</ecNumber>
    </recommendedName>
    <alternativeName>
        <fullName evidence="12">Cysteinyl-tRNA synthetase</fullName>
        <shortName evidence="12">CysRS</shortName>
    </alternativeName>
</protein>
<feature type="short sequence motif" description="'HIGH' region" evidence="12">
    <location>
        <begin position="33"/>
        <end position="43"/>
    </location>
</feature>
<dbReference type="PRINTS" id="PR00983">
    <property type="entry name" value="TRNASYNTHCYS"/>
</dbReference>
<feature type="domain" description="Cysteinyl-tRNA synthetase class Ia DALR" evidence="13">
    <location>
        <begin position="371"/>
        <end position="437"/>
    </location>
</feature>
<evidence type="ECO:0000256" key="1">
    <source>
        <dbReference type="ARBA" id="ARBA00004496"/>
    </source>
</evidence>
<dbReference type="Gene3D" id="3.40.50.620">
    <property type="entry name" value="HUPs"/>
    <property type="match status" value="1"/>
</dbReference>
<dbReference type="SUPFAM" id="SSF47323">
    <property type="entry name" value="Anticodon-binding domain of a subclass of class I aminoacyl-tRNA synthetases"/>
    <property type="match status" value="1"/>
</dbReference>
<dbReference type="EMBL" id="CP058555">
    <property type="protein sequence ID" value="QMV70398.1"/>
    <property type="molecule type" value="Genomic_DNA"/>
</dbReference>
<dbReference type="Gene3D" id="1.20.120.1910">
    <property type="entry name" value="Cysteine-tRNA ligase, C-terminal anti-codon recognition domain"/>
    <property type="match status" value="1"/>
</dbReference>
<dbReference type="SUPFAM" id="SSF52374">
    <property type="entry name" value="Nucleotidylyl transferase"/>
    <property type="match status" value="1"/>
</dbReference>
<evidence type="ECO:0000256" key="5">
    <source>
        <dbReference type="ARBA" id="ARBA00022598"/>
    </source>
</evidence>
<feature type="binding site" evidence="12">
    <location>
        <position position="255"/>
    </location>
    <ligand>
        <name>Zn(2+)</name>
        <dbReference type="ChEBI" id="CHEBI:29105"/>
    </ligand>
</feature>
<dbReference type="CDD" id="cd00672">
    <property type="entry name" value="CysRS_core"/>
    <property type="match status" value="1"/>
</dbReference>
<dbReference type="InterPro" id="IPR014729">
    <property type="entry name" value="Rossmann-like_a/b/a_fold"/>
</dbReference>
<dbReference type="GO" id="GO:0008270">
    <property type="term" value="F:zinc ion binding"/>
    <property type="evidence" value="ECO:0007669"/>
    <property type="project" value="UniProtKB-UniRule"/>
</dbReference>
<reference evidence="14 15" key="1">
    <citation type="journal article" date="2020" name="G3 (Bethesda)">
        <title>CeMbio - The Caenorhabditis elegans Microbiome Resource.</title>
        <authorList>
            <person name="Dirksen P."/>
            <person name="Assie A."/>
            <person name="Zimmermann J."/>
            <person name="Zhang F."/>
            <person name="Tietje A.M."/>
            <person name="Marsh S.A."/>
            <person name="Felix M.A."/>
            <person name="Shapira M."/>
            <person name="Kaleta C."/>
            <person name="Schulenburg H."/>
            <person name="Samuel B."/>
        </authorList>
    </citation>
    <scope>NUCLEOTIDE SEQUENCE [LARGE SCALE GENOMIC DNA]</scope>
    <source>
        <strain evidence="14 15">BIGb0170</strain>
    </source>
</reference>
<dbReference type="HAMAP" id="MF_00041">
    <property type="entry name" value="Cys_tRNA_synth"/>
    <property type="match status" value="1"/>
</dbReference>
<dbReference type="InterPro" id="IPR009080">
    <property type="entry name" value="tRNAsynth_Ia_anticodon-bd"/>
</dbReference>
<dbReference type="GO" id="GO:0006423">
    <property type="term" value="P:cysteinyl-tRNA aminoacylation"/>
    <property type="evidence" value="ECO:0007669"/>
    <property type="project" value="UniProtKB-UniRule"/>
</dbReference>
<dbReference type="Proteomes" id="UP000515450">
    <property type="component" value="Chromosome"/>
</dbReference>
<dbReference type="Pfam" id="PF01406">
    <property type="entry name" value="tRNA-synt_1e"/>
    <property type="match status" value="1"/>
</dbReference>
<gene>
    <name evidence="12" type="primary">cysS</name>
    <name evidence="14" type="ORF">HS960_23300</name>
</gene>
<dbReference type="EC" id="6.1.1.16" evidence="12"/>
<comment type="cofactor">
    <cofactor evidence="12">
        <name>Zn(2+)</name>
        <dbReference type="ChEBI" id="CHEBI:29105"/>
    </cofactor>
    <text evidence="12">Binds 1 zinc ion per subunit.</text>
</comment>
<feature type="binding site" evidence="12">
    <location>
        <position position="226"/>
    </location>
    <ligand>
        <name>Zn(2+)</name>
        <dbReference type="ChEBI" id="CHEBI:29105"/>
    </ligand>
</feature>
<dbReference type="Pfam" id="PF09190">
    <property type="entry name" value="DALR_2"/>
    <property type="match status" value="1"/>
</dbReference>
<dbReference type="GO" id="GO:0005524">
    <property type="term" value="F:ATP binding"/>
    <property type="evidence" value="ECO:0007669"/>
    <property type="project" value="UniProtKB-UniRule"/>
</dbReference>
<keyword evidence="10 12" id="KW-0648">Protein biosynthesis</keyword>
<feature type="short sequence motif" description="'KMSKS' region" evidence="12">
    <location>
        <begin position="283"/>
        <end position="287"/>
    </location>
</feature>
<dbReference type="PANTHER" id="PTHR10890">
    <property type="entry name" value="CYSTEINYL-TRNA SYNTHETASE"/>
    <property type="match status" value="1"/>
</dbReference>
<evidence type="ECO:0000256" key="4">
    <source>
        <dbReference type="ARBA" id="ARBA00022490"/>
    </source>
</evidence>
<feature type="binding site" evidence="12">
    <location>
        <position position="31"/>
    </location>
    <ligand>
        <name>Zn(2+)</name>
        <dbReference type="ChEBI" id="CHEBI:29105"/>
    </ligand>
</feature>
<dbReference type="NCBIfam" id="TIGR00435">
    <property type="entry name" value="cysS"/>
    <property type="match status" value="1"/>
</dbReference>
<keyword evidence="6 12" id="KW-0479">Metal-binding</keyword>